<name>A0ABS3YU05_9BACT</name>
<dbReference type="Gene3D" id="3.40.50.2000">
    <property type="entry name" value="Glycogen Phosphorylase B"/>
    <property type="match status" value="1"/>
</dbReference>
<evidence type="ECO:0000313" key="2">
    <source>
        <dbReference type="Proteomes" id="UP000677244"/>
    </source>
</evidence>
<proteinExistence type="predicted"/>
<protein>
    <recommendedName>
        <fullName evidence="3">Glycosyl transferase family 1 domain-containing protein</fullName>
    </recommendedName>
</protein>
<sequence length="309" mass="36076">MTIGFIHEHKAFLPELNAYADFFAARGIQSFIVHPSQLHTISCDVEWHFMGRQVQRNRNRITIHEYCSASVPPFGKLKDSIKKLTNAQPDYRIFNSEYVRQRFNFTDAIPFGFRDCGIPSGISYQTNVQKQYDFVYVGTIDKSRNMELLFDCFTTGALKDRTLLVLTRNYQLLDVKYKNARNIIFKGPIPFNEVYAHIQEARFAINYMPNVAPFNQQASAKFLDYAACGIPVVTSDYHWVRSFQHTYGGHYFYLQPNWENFTWENINSFTYAQPDLNSWTYEKQIFRSGVLSFLESKFSIPIPPNRYSA</sequence>
<accession>A0ABS3YU05</accession>
<evidence type="ECO:0000313" key="1">
    <source>
        <dbReference type="EMBL" id="MBO9201367.1"/>
    </source>
</evidence>
<dbReference type="RefSeq" id="WP_209139416.1">
    <property type="nucleotide sequence ID" value="NZ_JAGHKO010000002.1"/>
</dbReference>
<dbReference type="SUPFAM" id="SSF53756">
    <property type="entry name" value="UDP-Glycosyltransferase/glycogen phosphorylase"/>
    <property type="match status" value="1"/>
</dbReference>
<dbReference type="EMBL" id="JAGHKO010000002">
    <property type="protein sequence ID" value="MBO9201367.1"/>
    <property type="molecule type" value="Genomic_DNA"/>
</dbReference>
<gene>
    <name evidence="1" type="ORF">J7I42_13890</name>
</gene>
<comment type="caution">
    <text evidence="1">The sequence shown here is derived from an EMBL/GenBank/DDBJ whole genome shotgun (WGS) entry which is preliminary data.</text>
</comment>
<organism evidence="1 2">
    <name type="scientific">Niastella soli</name>
    <dbReference type="NCBI Taxonomy" id="2821487"/>
    <lineage>
        <taxon>Bacteria</taxon>
        <taxon>Pseudomonadati</taxon>
        <taxon>Bacteroidota</taxon>
        <taxon>Chitinophagia</taxon>
        <taxon>Chitinophagales</taxon>
        <taxon>Chitinophagaceae</taxon>
        <taxon>Niastella</taxon>
    </lineage>
</organism>
<keyword evidence="2" id="KW-1185">Reference proteome</keyword>
<evidence type="ECO:0008006" key="3">
    <source>
        <dbReference type="Google" id="ProtNLM"/>
    </source>
</evidence>
<reference evidence="1 2" key="1">
    <citation type="submission" date="2021-03" db="EMBL/GenBank/DDBJ databases">
        <title>Assistant Professor.</title>
        <authorList>
            <person name="Huq M.A."/>
        </authorList>
    </citation>
    <scope>NUCLEOTIDE SEQUENCE [LARGE SCALE GENOMIC DNA]</scope>
    <source>
        <strain evidence="1 2">MAH-29</strain>
    </source>
</reference>
<dbReference type="Proteomes" id="UP000677244">
    <property type="component" value="Unassembled WGS sequence"/>
</dbReference>